<proteinExistence type="inferred from homology"/>
<feature type="binding site" evidence="4">
    <location>
        <position position="223"/>
    </location>
    <ligand>
        <name>Fe cation</name>
        <dbReference type="ChEBI" id="CHEBI:24875"/>
    </ligand>
</feature>
<keyword evidence="2" id="KW-0410">Iron transport</keyword>
<dbReference type="PANTHER" id="PTHR30006:SF15">
    <property type="entry name" value="IRON-UTILIZATION PERIPLASMIC PROTEIN"/>
    <property type="match status" value="1"/>
</dbReference>
<evidence type="ECO:0000256" key="2">
    <source>
        <dbReference type="ARBA" id="ARBA00022496"/>
    </source>
</evidence>
<keyword evidence="4" id="KW-0408">Iron</keyword>
<gene>
    <name evidence="6" type="ORF">ABR60_04120</name>
</gene>
<dbReference type="PANTHER" id="PTHR30006">
    <property type="entry name" value="THIAMINE-BINDING PERIPLASMIC PROTEIN-RELATED"/>
    <property type="match status" value="1"/>
</dbReference>
<keyword evidence="3 5" id="KW-0732">Signal</keyword>
<reference evidence="6 7" key="1">
    <citation type="submission" date="2015-10" db="EMBL/GenBank/DDBJ databases">
        <title>Metagenome-Assembled Genomes uncover a global brackish microbiome.</title>
        <authorList>
            <person name="Hugerth L.W."/>
            <person name="Larsson J."/>
            <person name="Alneberg J."/>
            <person name="Lindh M.V."/>
            <person name="Legrand C."/>
            <person name="Pinhassi J."/>
            <person name="Andersson A.F."/>
        </authorList>
    </citation>
    <scope>NUCLEOTIDE SEQUENCE [LARGE SCALE GENOMIC DNA]</scope>
    <source>
        <strain evidence="6">BACL2 MAG-120802-bin41</strain>
    </source>
</reference>
<evidence type="ECO:0000256" key="3">
    <source>
        <dbReference type="ARBA" id="ARBA00022729"/>
    </source>
</evidence>
<keyword evidence="2" id="KW-0813">Transport</keyword>
<accession>A0A0R2P2W3</accession>
<name>A0A0R2P2W3_9ACTN</name>
<comment type="caution">
    <text evidence="6">The sequence shown here is derived from an EMBL/GenBank/DDBJ whole genome shotgun (WGS) entry which is preliminary data.</text>
</comment>
<dbReference type="GO" id="GO:0046872">
    <property type="term" value="F:metal ion binding"/>
    <property type="evidence" value="ECO:0007669"/>
    <property type="project" value="UniProtKB-KW"/>
</dbReference>
<feature type="binding site" evidence="4">
    <location>
        <position position="224"/>
    </location>
    <ligand>
        <name>Fe cation</name>
        <dbReference type="ChEBI" id="CHEBI:24875"/>
    </ligand>
</feature>
<dbReference type="PROSITE" id="PS51257">
    <property type="entry name" value="PROKAR_LIPOPROTEIN"/>
    <property type="match status" value="1"/>
</dbReference>
<protein>
    <submittedName>
        <fullName evidence="6">Iron ABC transporter substrate-binding protein</fullName>
    </submittedName>
</protein>
<dbReference type="Gene3D" id="3.40.190.10">
    <property type="entry name" value="Periplasmic binding protein-like II"/>
    <property type="match status" value="2"/>
</dbReference>
<dbReference type="Proteomes" id="UP000053941">
    <property type="component" value="Unassembled WGS sequence"/>
</dbReference>
<evidence type="ECO:0000256" key="1">
    <source>
        <dbReference type="ARBA" id="ARBA00008520"/>
    </source>
</evidence>
<dbReference type="PIRSF" id="PIRSF002825">
    <property type="entry name" value="CfbpA"/>
    <property type="match status" value="1"/>
</dbReference>
<evidence type="ECO:0000256" key="5">
    <source>
        <dbReference type="SAM" id="SignalP"/>
    </source>
</evidence>
<feature type="signal peptide" evidence="5">
    <location>
        <begin position="1"/>
        <end position="21"/>
    </location>
</feature>
<dbReference type="GO" id="GO:0030288">
    <property type="term" value="C:outer membrane-bounded periplasmic space"/>
    <property type="evidence" value="ECO:0007669"/>
    <property type="project" value="TreeGrafter"/>
</dbReference>
<dbReference type="GO" id="GO:0006826">
    <property type="term" value="P:iron ion transport"/>
    <property type="evidence" value="ECO:0007669"/>
    <property type="project" value="UniProtKB-KW"/>
</dbReference>
<dbReference type="SUPFAM" id="SSF53850">
    <property type="entry name" value="Periplasmic binding protein-like II"/>
    <property type="match status" value="1"/>
</dbReference>
<dbReference type="CDD" id="cd13543">
    <property type="entry name" value="PBP2_Fbp"/>
    <property type="match status" value="1"/>
</dbReference>
<evidence type="ECO:0000256" key="4">
    <source>
        <dbReference type="PIRSR" id="PIRSR002825-1"/>
    </source>
</evidence>
<comment type="similarity">
    <text evidence="1">Belongs to the bacterial solute-binding protein 1 family.</text>
</comment>
<dbReference type="AlphaFoldDB" id="A0A0R2P2W3"/>
<feature type="chain" id="PRO_5038915826" evidence="5">
    <location>
        <begin position="22"/>
        <end position="336"/>
    </location>
</feature>
<evidence type="ECO:0000313" key="6">
    <source>
        <dbReference type="EMBL" id="KRO31330.1"/>
    </source>
</evidence>
<evidence type="ECO:0000313" key="7">
    <source>
        <dbReference type="Proteomes" id="UP000053941"/>
    </source>
</evidence>
<dbReference type="Pfam" id="PF13343">
    <property type="entry name" value="SBP_bac_6"/>
    <property type="match status" value="1"/>
</dbReference>
<sequence length="336" mass="36251">MALKRLRFTTLALALSLGASLLTGCASQKSEGLVIYSGRSESFISPFLNQFTALTGVKLDVRYGDSAALAAQLLEEGVNSPADIFISQDAGALGAISEAGLLAPLDKRILDRVEDKYRSSRSDWVGITGRARVFAYSPERVKTLPSSIDQLTLPIYRAKIGIAPTNSSFQAFITALIQSRGEAAAVNWLERLKANDVKLYEKNSQIVAAIDAGEIDLGLVNHYYLWEVSKALGREIAVANGFFAPGDTGNMINVAGAGILKTSTNVQVSLDLLTYLLSDEVQREFIEKTYEYSLVLKDANPLGLPPLSQIPSPRVDLSLLANLSKTQALLIKVGLI</sequence>
<keyword evidence="2" id="KW-0406">Ion transport</keyword>
<dbReference type="InterPro" id="IPR026045">
    <property type="entry name" value="Ferric-bd"/>
</dbReference>
<organism evidence="6 7">
    <name type="scientific">Actinobacteria bacterium BACL2 MAG-120802-bin41</name>
    <dbReference type="NCBI Taxonomy" id="1655568"/>
    <lineage>
        <taxon>Bacteria</taxon>
        <taxon>Bacillati</taxon>
        <taxon>Actinomycetota</taxon>
        <taxon>Actinomycetes</taxon>
        <taxon>Actinomycetes incertae sedis</taxon>
        <taxon>ac1 cluster</taxon>
    </lineage>
</organism>
<dbReference type="EMBL" id="LIAS01000005">
    <property type="protein sequence ID" value="KRO31330.1"/>
    <property type="molecule type" value="Genomic_DNA"/>
</dbReference>
<keyword evidence="4" id="KW-0479">Metal-binding</keyword>